<dbReference type="InterPro" id="IPR000845">
    <property type="entry name" value="Nucleoside_phosphorylase_d"/>
</dbReference>
<evidence type="ECO:0000256" key="2">
    <source>
        <dbReference type="PIRSR" id="PIRSR610059-50"/>
    </source>
</evidence>
<feature type="binding site" evidence="2">
    <location>
        <position position="207"/>
    </location>
    <ligand>
        <name>substrate</name>
    </ligand>
</feature>
<dbReference type="GO" id="GO:0006218">
    <property type="term" value="P:uridine catabolic process"/>
    <property type="evidence" value="ECO:0007669"/>
    <property type="project" value="TreeGrafter"/>
</dbReference>
<feature type="binding site" evidence="2">
    <location>
        <position position="209"/>
    </location>
    <ligand>
        <name>substrate</name>
    </ligand>
</feature>
<gene>
    <name evidence="4" type="primary">ORF166371</name>
</gene>
<feature type="binding site" evidence="2">
    <location>
        <begin position="128"/>
        <end position="131"/>
    </location>
    <ligand>
        <name>phosphate</name>
        <dbReference type="ChEBI" id="CHEBI:43474"/>
    </ligand>
</feature>
<dbReference type="GO" id="GO:0005829">
    <property type="term" value="C:cytosol"/>
    <property type="evidence" value="ECO:0007669"/>
    <property type="project" value="TreeGrafter"/>
</dbReference>
<dbReference type="InterPro" id="IPR010059">
    <property type="entry name" value="Uridine_phosphorylase_euk"/>
</dbReference>
<evidence type="ECO:0000256" key="1">
    <source>
        <dbReference type="ARBA" id="ARBA00010456"/>
    </source>
</evidence>
<comment type="similarity">
    <text evidence="1">Belongs to the PNP/UDP phosphorylase family.</text>
</comment>
<evidence type="ECO:0000313" key="4">
    <source>
        <dbReference type="EMBL" id="CEK88657.1"/>
    </source>
</evidence>
<dbReference type="Gene3D" id="3.40.50.1580">
    <property type="entry name" value="Nucleoside phosphorylase domain"/>
    <property type="match status" value="1"/>
</dbReference>
<protein>
    <recommendedName>
        <fullName evidence="3">Nucleoside phosphorylase domain-containing protein</fullName>
    </recommendedName>
</protein>
<dbReference type="Pfam" id="PF01048">
    <property type="entry name" value="PNP_UDP_1"/>
    <property type="match status" value="1"/>
</dbReference>
<feature type="binding site" evidence="2">
    <location>
        <position position="84"/>
    </location>
    <ligand>
        <name>phosphate</name>
        <dbReference type="ChEBI" id="CHEBI:43474"/>
    </ligand>
</feature>
<dbReference type="GO" id="GO:0004850">
    <property type="term" value="F:uridine phosphorylase activity"/>
    <property type="evidence" value="ECO:0007669"/>
    <property type="project" value="InterPro"/>
</dbReference>
<feature type="domain" description="Nucleoside phosphorylase" evidence="3">
    <location>
        <begin position="44"/>
        <end position="254"/>
    </location>
</feature>
<sequence>MSSLRLNTTQLPNKHLRNMKSDFLFHLEIPLNDPEILAKFQNVKFVCVGGTANRMQKLALHLAQEIKFETTGDVSFEYSFENERYSGFKVGPIFCVSHGIGTSSLSVMLHEVFKLLEQAKACDVTLIRIGTCGGIGITPGTVVISTGSVTVGFEEFYNTSCLGKLLRLPTTADPELVNDIYSCRSESDNFQVITGKTYCSEDFYQGQGRMDGSFCDYEKADKDDFLKQLYDIGVRNMEMESAGVLAMALRVGIKGKSARVGSCG</sequence>
<dbReference type="AlphaFoldDB" id="A0A0B7B6Z0"/>
<name>A0A0B7B6Z0_9EUPU</name>
<dbReference type="PANTHER" id="PTHR43691:SF11">
    <property type="entry name" value="FI09636P-RELATED"/>
    <property type="match status" value="1"/>
</dbReference>
<reference evidence="4" key="1">
    <citation type="submission" date="2014-12" db="EMBL/GenBank/DDBJ databases">
        <title>Insight into the proteome of Arion vulgaris.</title>
        <authorList>
            <person name="Aradska J."/>
            <person name="Bulat T."/>
            <person name="Smidak R."/>
            <person name="Sarate P."/>
            <person name="Gangsoo J."/>
            <person name="Sialana F."/>
            <person name="Bilban M."/>
            <person name="Lubec G."/>
        </authorList>
    </citation>
    <scope>NUCLEOTIDE SEQUENCE</scope>
    <source>
        <tissue evidence="4">Skin</tissue>
    </source>
</reference>
<dbReference type="InterPro" id="IPR035994">
    <property type="entry name" value="Nucleoside_phosphorylase_sf"/>
</dbReference>
<accession>A0A0B7B6Z0</accession>
<dbReference type="NCBIfam" id="TIGR01719">
    <property type="entry name" value="euk_UDPppase"/>
    <property type="match status" value="1"/>
</dbReference>
<evidence type="ECO:0000259" key="3">
    <source>
        <dbReference type="Pfam" id="PF01048"/>
    </source>
</evidence>
<dbReference type="PANTHER" id="PTHR43691">
    <property type="entry name" value="URIDINE PHOSPHORYLASE"/>
    <property type="match status" value="1"/>
</dbReference>
<organism evidence="4">
    <name type="scientific">Arion vulgaris</name>
    <dbReference type="NCBI Taxonomy" id="1028688"/>
    <lineage>
        <taxon>Eukaryota</taxon>
        <taxon>Metazoa</taxon>
        <taxon>Spiralia</taxon>
        <taxon>Lophotrochozoa</taxon>
        <taxon>Mollusca</taxon>
        <taxon>Gastropoda</taxon>
        <taxon>Heterobranchia</taxon>
        <taxon>Euthyneura</taxon>
        <taxon>Panpulmonata</taxon>
        <taxon>Eupulmonata</taxon>
        <taxon>Stylommatophora</taxon>
        <taxon>Helicina</taxon>
        <taxon>Arionoidea</taxon>
        <taxon>Arionidae</taxon>
        <taxon>Arion</taxon>
    </lineage>
</organism>
<dbReference type="SUPFAM" id="SSF53167">
    <property type="entry name" value="Purine and uridine phosphorylases"/>
    <property type="match status" value="1"/>
</dbReference>
<dbReference type="GO" id="GO:0009166">
    <property type="term" value="P:nucleotide catabolic process"/>
    <property type="evidence" value="ECO:0007669"/>
    <property type="project" value="InterPro"/>
</dbReference>
<dbReference type="EMBL" id="HACG01041792">
    <property type="protein sequence ID" value="CEK88657.1"/>
    <property type="molecule type" value="Transcribed_RNA"/>
</dbReference>
<proteinExistence type="inferred from homology"/>